<dbReference type="AlphaFoldDB" id="A0A368H2V8"/>
<dbReference type="EMBL" id="JOJR01000031">
    <property type="protein sequence ID" value="RCN49625.1"/>
    <property type="molecule type" value="Genomic_DNA"/>
</dbReference>
<evidence type="ECO:0000256" key="1">
    <source>
        <dbReference type="SAM" id="MobiDB-lite"/>
    </source>
</evidence>
<feature type="region of interest" description="Disordered" evidence="1">
    <location>
        <begin position="1"/>
        <end position="40"/>
    </location>
</feature>
<evidence type="ECO:0000313" key="3">
    <source>
        <dbReference type="Proteomes" id="UP000252519"/>
    </source>
</evidence>
<organism evidence="2 3">
    <name type="scientific">Ancylostoma caninum</name>
    <name type="common">Dog hookworm</name>
    <dbReference type="NCBI Taxonomy" id="29170"/>
    <lineage>
        <taxon>Eukaryota</taxon>
        <taxon>Metazoa</taxon>
        <taxon>Ecdysozoa</taxon>
        <taxon>Nematoda</taxon>
        <taxon>Chromadorea</taxon>
        <taxon>Rhabditida</taxon>
        <taxon>Rhabditina</taxon>
        <taxon>Rhabditomorpha</taxon>
        <taxon>Strongyloidea</taxon>
        <taxon>Ancylostomatidae</taxon>
        <taxon>Ancylostomatinae</taxon>
        <taxon>Ancylostoma</taxon>
    </lineage>
</organism>
<keyword evidence="3" id="KW-1185">Reference proteome</keyword>
<feature type="compositionally biased region" description="Polar residues" evidence="1">
    <location>
        <begin position="10"/>
        <end position="20"/>
    </location>
</feature>
<protein>
    <submittedName>
        <fullName evidence="2">Uncharacterized protein</fullName>
    </submittedName>
</protein>
<proteinExistence type="predicted"/>
<dbReference type="OrthoDB" id="3640at2759"/>
<comment type="caution">
    <text evidence="2">The sequence shown here is derived from an EMBL/GenBank/DDBJ whole genome shotgun (WGS) entry which is preliminary data.</text>
</comment>
<accession>A0A368H2V8</accession>
<dbReference type="Proteomes" id="UP000252519">
    <property type="component" value="Unassembled WGS sequence"/>
</dbReference>
<sequence length="40" mass="4383">MKAKSHQAEQEGSNSSTNDLYPSAPVSYKSSDQVYPVHIT</sequence>
<name>A0A368H2V8_ANCCA</name>
<gene>
    <name evidence="2" type="ORF">ANCCAN_04249</name>
</gene>
<evidence type="ECO:0000313" key="2">
    <source>
        <dbReference type="EMBL" id="RCN49625.1"/>
    </source>
</evidence>
<reference evidence="2 3" key="1">
    <citation type="submission" date="2014-10" db="EMBL/GenBank/DDBJ databases">
        <title>Draft genome of the hookworm Ancylostoma caninum.</title>
        <authorList>
            <person name="Mitreva M."/>
        </authorList>
    </citation>
    <scope>NUCLEOTIDE SEQUENCE [LARGE SCALE GENOMIC DNA]</scope>
    <source>
        <strain evidence="2 3">Baltimore</strain>
    </source>
</reference>